<evidence type="ECO:0000313" key="6">
    <source>
        <dbReference type="EMBL" id="ETS78096.1"/>
    </source>
</evidence>
<dbReference type="eggNOG" id="ENOG502SS81">
    <property type="taxonomic scope" value="Eukaryota"/>
</dbReference>
<keyword evidence="2" id="KW-0472">Membrane</keyword>
<evidence type="ECO:0000256" key="1">
    <source>
        <dbReference type="ARBA" id="ARBA00022593"/>
    </source>
</evidence>
<keyword evidence="1" id="KW-0962">Peroxisome biogenesis</keyword>
<dbReference type="AlphaFoldDB" id="W3WYX7"/>
<name>W3WYX7_PESFW</name>
<dbReference type="GeneID" id="19275171"/>
<protein>
    <submittedName>
        <fullName evidence="6">Uncharacterized protein</fullName>
    </submittedName>
</protein>
<evidence type="ECO:0000256" key="2">
    <source>
        <dbReference type="ARBA" id="ARBA00023136"/>
    </source>
</evidence>
<sequence length="331" mass="37258">MSSHTFEQFIRFTTDSVGLERIFRLLQSIAQILSSYPVLLGLFISLLEFSVTAPPSYAEIHVVLLILRQRLGLARRFFRVFRFLDSFHAAQKLYTSIAAAEPTSGTSSWSSKTKKKRPFWVHLEAYLDVFGRTFNGMYLLLESSTLVDALQIDGLRAWTPAWERTVTVEAQRFWLFSLVCSVLSGLLKALKVLAYTPVPPVGDVTQSEKVSGADGAQRKEDKEQQQQTSGPAAVDFDPDEEFDVRKEQERLKGLVKQTRKRRVLWRREVRAKLRGLGRAIAANALDIVLPGVIVGWIDADPGTVGVVMFITTVLTGLDVWDRCGREVGQHE</sequence>
<proteinExistence type="predicted"/>
<dbReference type="OMA" id="MFFTTFT"/>
<dbReference type="InParanoid" id="W3WYX7"/>
<dbReference type="OrthoDB" id="3636394at2759"/>
<dbReference type="InterPro" id="IPR008733">
    <property type="entry name" value="PEX11"/>
</dbReference>
<evidence type="ECO:0000313" key="7">
    <source>
        <dbReference type="Proteomes" id="UP000030651"/>
    </source>
</evidence>
<dbReference type="KEGG" id="pfy:PFICI_10158"/>
<feature type="region of interest" description="Disordered" evidence="5">
    <location>
        <begin position="204"/>
        <end position="239"/>
    </location>
</feature>
<organism evidence="6 7">
    <name type="scientific">Pestalotiopsis fici (strain W106-1 / CGMCC3.15140)</name>
    <dbReference type="NCBI Taxonomy" id="1229662"/>
    <lineage>
        <taxon>Eukaryota</taxon>
        <taxon>Fungi</taxon>
        <taxon>Dikarya</taxon>
        <taxon>Ascomycota</taxon>
        <taxon>Pezizomycotina</taxon>
        <taxon>Sordariomycetes</taxon>
        <taxon>Xylariomycetidae</taxon>
        <taxon>Amphisphaeriales</taxon>
        <taxon>Sporocadaceae</taxon>
        <taxon>Pestalotiopsis</taxon>
    </lineage>
</organism>
<dbReference type="Proteomes" id="UP000030651">
    <property type="component" value="Unassembled WGS sequence"/>
</dbReference>
<keyword evidence="7" id="KW-1185">Reference proteome</keyword>
<dbReference type="PANTHER" id="PTHR12652:SF23">
    <property type="entry name" value="MICROBODY (PEROXISOME) PROLIFERATION PROTEIN PEROXIN 11B (EUROFUNG)"/>
    <property type="match status" value="1"/>
</dbReference>
<dbReference type="GO" id="GO:0005778">
    <property type="term" value="C:peroxisomal membrane"/>
    <property type="evidence" value="ECO:0007669"/>
    <property type="project" value="UniProtKB-SubCell"/>
</dbReference>
<dbReference type="Pfam" id="PF05648">
    <property type="entry name" value="PEX11"/>
    <property type="match status" value="1"/>
</dbReference>
<keyword evidence="3" id="KW-0576">Peroxisome</keyword>
<dbReference type="HOGENOM" id="CLU_049216_1_0_1"/>
<dbReference type="EMBL" id="KI912115">
    <property type="protein sequence ID" value="ETS78096.1"/>
    <property type="molecule type" value="Genomic_DNA"/>
</dbReference>
<evidence type="ECO:0000256" key="4">
    <source>
        <dbReference type="ARBA" id="ARBA00046271"/>
    </source>
</evidence>
<dbReference type="PANTHER" id="PTHR12652">
    <property type="entry name" value="PEROXISOMAL BIOGENESIS FACTOR 11"/>
    <property type="match status" value="1"/>
</dbReference>
<accession>W3WYX7</accession>
<dbReference type="GO" id="GO:0016559">
    <property type="term" value="P:peroxisome fission"/>
    <property type="evidence" value="ECO:0007669"/>
    <property type="project" value="InterPro"/>
</dbReference>
<evidence type="ECO:0000256" key="3">
    <source>
        <dbReference type="ARBA" id="ARBA00023140"/>
    </source>
</evidence>
<reference evidence="7" key="1">
    <citation type="journal article" date="2015" name="BMC Genomics">
        <title>Genomic and transcriptomic analysis of the endophytic fungus Pestalotiopsis fici reveals its lifestyle and high potential for synthesis of natural products.</title>
        <authorList>
            <person name="Wang X."/>
            <person name="Zhang X."/>
            <person name="Liu L."/>
            <person name="Xiang M."/>
            <person name="Wang W."/>
            <person name="Sun X."/>
            <person name="Che Y."/>
            <person name="Guo L."/>
            <person name="Liu G."/>
            <person name="Guo L."/>
            <person name="Wang C."/>
            <person name="Yin W.B."/>
            <person name="Stadler M."/>
            <person name="Zhang X."/>
            <person name="Liu X."/>
        </authorList>
    </citation>
    <scope>NUCLEOTIDE SEQUENCE [LARGE SCALE GENOMIC DNA]</scope>
    <source>
        <strain evidence="7">W106-1 / CGMCC3.15140</strain>
    </source>
</reference>
<evidence type="ECO:0000256" key="5">
    <source>
        <dbReference type="SAM" id="MobiDB-lite"/>
    </source>
</evidence>
<comment type="subcellular location">
    <subcellularLocation>
        <location evidence="4">Peroxisome membrane</location>
    </subcellularLocation>
</comment>
<gene>
    <name evidence="6" type="ORF">PFICI_10158</name>
</gene>
<dbReference type="RefSeq" id="XP_007836930.1">
    <property type="nucleotide sequence ID" value="XM_007838739.1"/>
</dbReference>